<evidence type="ECO:0000313" key="1">
    <source>
        <dbReference type="EMBL" id="EGH49288.1"/>
    </source>
</evidence>
<dbReference type="AlphaFoldDB" id="F3GQD5"/>
<feature type="non-terminal residue" evidence="1">
    <location>
        <position position="1"/>
    </location>
</feature>
<keyword evidence="2" id="KW-1185">Reference proteome</keyword>
<reference evidence="1 2" key="1">
    <citation type="journal article" date="2011" name="PLoS Pathog.">
        <title>Dynamic evolution of pathogenicity revealed by sequencing and comparative genomics of 19 Pseudomonas syringae isolates.</title>
        <authorList>
            <person name="Baltrus D.A."/>
            <person name="Nishimura M.T."/>
            <person name="Romanchuk A."/>
            <person name="Chang J.H."/>
            <person name="Mukhtar M.S."/>
            <person name="Cherkis K."/>
            <person name="Roach J."/>
            <person name="Grant S.R."/>
            <person name="Jones C.D."/>
            <person name="Dangl J.L."/>
        </authorList>
    </citation>
    <scope>NUCLEOTIDE SEQUENCE [LARGE SCALE GENOMIC DNA]</scope>
    <source>
        <strain evidence="1 2">1704B</strain>
    </source>
</reference>
<gene>
    <name evidence="1" type="ORF">PSYPI_45768</name>
</gene>
<accession>F3GQD5</accession>
<dbReference type="Gene3D" id="3.30.420.380">
    <property type="match status" value="1"/>
</dbReference>
<proteinExistence type="predicted"/>
<organism evidence="1 2">
    <name type="scientific">Pseudomonas syringae pv. pisi str. 1704B</name>
    <dbReference type="NCBI Taxonomy" id="629263"/>
    <lineage>
        <taxon>Bacteria</taxon>
        <taxon>Pseudomonadati</taxon>
        <taxon>Pseudomonadota</taxon>
        <taxon>Gammaproteobacteria</taxon>
        <taxon>Pseudomonadales</taxon>
        <taxon>Pseudomonadaceae</taxon>
        <taxon>Pseudomonas</taxon>
        <taxon>Pseudomonas syringae</taxon>
    </lineage>
</organism>
<dbReference type="SUPFAM" id="SSF53067">
    <property type="entry name" value="Actin-like ATPase domain"/>
    <property type="match status" value="1"/>
</dbReference>
<evidence type="ECO:0000313" key="2">
    <source>
        <dbReference type="Proteomes" id="UP000004986"/>
    </source>
</evidence>
<comment type="caution">
    <text evidence="1">The sequence shown here is derived from an EMBL/GenBank/DDBJ whole genome shotgun (WGS) entry which is preliminary data.</text>
</comment>
<protein>
    <submittedName>
        <fullName evidence="1">Fimbrial assembly</fullName>
    </submittedName>
</protein>
<sequence length="52" mass="5660">ASAQVRRVLLLPPSAVLLQTLQLPAAAARNLSTVVGYELDRFTPFDAGQLYF</sequence>
<name>F3GQD5_PSESJ</name>
<dbReference type="EMBL" id="AEAI01004078">
    <property type="protein sequence ID" value="EGH49288.1"/>
    <property type="molecule type" value="Genomic_DNA"/>
</dbReference>
<dbReference type="Proteomes" id="UP000004986">
    <property type="component" value="Unassembled WGS sequence"/>
</dbReference>
<dbReference type="InterPro" id="IPR043129">
    <property type="entry name" value="ATPase_NBD"/>
</dbReference>
<feature type="non-terminal residue" evidence="1">
    <location>
        <position position="52"/>
    </location>
</feature>